<dbReference type="InterPro" id="IPR011322">
    <property type="entry name" value="N-reg_PII-like_a/b"/>
</dbReference>
<proteinExistence type="predicted"/>
<dbReference type="Gene3D" id="3.30.70.120">
    <property type="match status" value="1"/>
</dbReference>
<gene>
    <name evidence="1" type="ORF">GZ085_07440</name>
</gene>
<accession>A0A7C9KB21</accession>
<dbReference type="InterPro" id="IPR015867">
    <property type="entry name" value="N-reg_PII/ATP_PRibTrfase_C"/>
</dbReference>
<dbReference type="EMBL" id="JAAFGW010000092">
    <property type="protein sequence ID" value="NDP48212.1"/>
    <property type="molecule type" value="Genomic_DNA"/>
</dbReference>
<evidence type="ECO:0000313" key="2">
    <source>
        <dbReference type="Proteomes" id="UP000483432"/>
    </source>
</evidence>
<comment type="caution">
    <text evidence="1">The sequence shown here is derived from an EMBL/GenBank/DDBJ whole genome shotgun (WGS) entry which is preliminary data.</text>
</comment>
<evidence type="ECO:0000313" key="1">
    <source>
        <dbReference type="EMBL" id="NDP48212.1"/>
    </source>
</evidence>
<dbReference type="InterPro" id="IPR002187">
    <property type="entry name" value="N-reg_PII"/>
</dbReference>
<dbReference type="GO" id="GO:0006808">
    <property type="term" value="P:regulation of nitrogen utilization"/>
    <property type="evidence" value="ECO:0007669"/>
    <property type="project" value="InterPro"/>
</dbReference>
<organism evidence="1 2">
    <name type="scientific">Sulfuriferula multivorans</name>
    <dbReference type="NCBI Taxonomy" id="1559896"/>
    <lineage>
        <taxon>Bacteria</taxon>
        <taxon>Pseudomonadati</taxon>
        <taxon>Pseudomonadota</taxon>
        <taxon>Betaproteobacteria</taxon>
        <taxon>Nitrosomonadales</taxon>
        <taxon>Sulfuricellaceae</taxon>
        <taxon>Sulfuriferula</taxon>
    </lineage>
</organism>
<dbReference type="Proteomes" id="UP000483432">
    <property type="component" value="Unassembled WGS sequence"/>
</dbReference>
<dbReference type="Pfam" id="PF00543">
    <property type="entry name" value="P-II"/>
    <property type="match status" value="1"/>
</dbReference>
<dbReference type="GO" id="GO:0030234">
    <property type="term" value="F:enzyme regulator activity"/>
    <property type="evidence" value="ECO:0007669"/>
    <property type="project" value="InterPro"/>
</dbReference>
<name>A0A7C9KB21_9PROT</name>
<sequence>MQAIKKVEIIIDYLELPRLLELIQKEDMAVGYTVIKEAVGSGGRGDRTGDGFSGELTNSYILIACSEDEAQSIVEIVRPVLKRFGGVCLVSDAMWVKH</sequence>
<dbReference type="SUPFAM" id="SSF54913">
    <property type="entry name" value="GlnB-like"/>
    <property type="match status" value="1"/>
</dbReference>
<reference evidence="1 2" key="1">
    <citation type="submission" date="2019-09" db="EMBL/GenBank/DDBJ databases">
        <title>H2 Metabolism Revealed by Metagenomic Analysis in Subglacial Sediment of East Antarctica.</title>
        <authorList>
            <person name="Yang Z."/>
            <person name="Zhang Y."/>
            <person name="Lv Y."/>
            <person name="Yan W."/>
            <person name="Xiao X."/>
            <person name="Sun B."/>
            <person name="Ma H."/>
        </authorList>
    </citation>
    <scope>NUCLEOTIDE SEQUENCE [LARGE SCALE GENOMIC DNA]</scope>
    <source>
        <strain evidence="1">Bin2_2</strain>
    </source>
</reference>
<dbReference type="AlphaFoldDB" id="A0A7C9KB21"/>
<protein>
    <submittedName>
        <fullName evidence="1">Transcriptional regulator</fullName>
    </submittedName>
</protein>